<dbReference type="Proteomes" id="UP000256269">
    <property type="component" value="Unassembled WGS sequence"/>
</dbReference>
<keyword evidence="12" id="KW-0460">Magnesium</keyword>
<dbReference type="SUPFAM" id="SSF81653">
    <property type="entry name" value="Calcium ATPase, transduction domain A"/>
    <property type="match status" value="1"/>
</dbReference>
<dbReference type="InterPro" id="IPR006068">
    <property type="entry name" value="ATPase_P-typ_cation-transptr_C"/>
</dbReference>
<feature type="transmembrane region" description="Helical" evidence="20">
    <location>
        <begin position="800"/>
        <end position="821"/>
    </location>
</feature>
<evidence type="ECO:0000256" key="11">
    <source>
        <dbReference type="ARBA" id="ARBA00022840"/>
    </source>
</evidence>
<dbReference type="AlphaFoldDB" id="A0A3E0H7U5"/>
<dbReference type="Gene3D" id="3.40.1110.10">
    <property type="entry name" value="Calcium-transporting ATPase, cytoplasmic domain N"/>
    <property type="match status" value="1"/>
</dbReference>
<evidence type="ECO:0000256" key="20">
    <source>
        <dbReference type="SAM" id="Phobius"/>
    </source>
</evidence>
<feature type="domain" description="Cation-transporting P-type ATPase N-terminal" evidence="21">
    <location>
        <begin position="2"/>
        <end position="68"/>
    </location>
</feature>
<evidence type="ECO:0000256" key="19">
    <source>
        <dbReference type="SAM" id="MobiDB-lite"/>
    </source>
</evidence>
<dbReference type="Pfam" id="PF13246">
    <property type="entry name" value="Cation_ATPase"/>
    <property type="match status" value="1"/>
</dbReference>
<feature type="transmembrane region" description="Helical" evidence="20">
    <location>
        <begin position="227"/>
        <end position="246"/>
    </location>
</feature>
<keyword evidence="11" id="KW-0067">ATP-binding</keyword>
<dbReference type="Gene3D" id="1.20.1110.10">
    <property type="entry name" value="Calcium-transporting ATPase, transmembrane domain"/>
    <property type="match status" value="1"/>
</dbReference>
<keyword evidence="8" id="KW-0597">Phosphoprotein</keyword>
<feature type="transmembrane region" description="Helical" evidence="20">
    <location>
        <begin position="704"/>
        <end position="726"/>
    </location>
</feature>
<evidence type="ECO:0000256" key="18">
    <source>
        <dbReference type="ARBA" id="ARBA00049360"/>
    </source>
</evidence>
<gene>
    <name evidence="22" type="ORF">BCF44_113357</name>
</gene>
<proteinExistence type="inferred from homology"/>
<dbReference type="SFLD" id="SFLDF00027">
    <property type="entry name" value="p-type_atpase"/>
    <property type="match status" value="1"/>
</dbReference>
<evidence type="ECO:0000256" key="4">
    <source>
        <dbReference type="ARBA" id="ARBA00012786"/>
    </source>
</evidence>
<evidence type="ECO:0000256" key="13">
    <source>
        <dbReference type="ARBA" id="ARBA00022967"/>
    </source>
</evidence>
<evidence type="ECO:0000256" key="10">
    <source>
        <dbReference type="ARBA" id="ARBA00022741"/>
    </source>
</evidence>
<evidence type="ECO:0000256" key="3">
    <source>
        <dbReference type="ARBA" id="ARBA00008746"/>
    </source>
</evidence>
<dbReference type="InterPro" id="IPR004014">
    <property type="entry name" value="ATPase_P-typ_cation-transptr_N"/>
</dbReference>
<dbReference type="NCBIfam" id="TIGR01524">
    <property type="entry name" value="ATPase-IIIB_Mg"/>
    <property type="match status" value="1"/>
</dbReference>
<dbReference type="Gene3D" id="3.40.50.1000">
    <property type="entry name" value="HAD superfamily/HAD-like"/>
    <property type="match status" value="1"/>
</dbReference>
<keyword evidence="13" id="KW-1278">Translocase</keyword>
<dbReference type="PANTHER" id="PTHR42861">
    <property type="entry name" value="CALCIUM-TRANSPORTING ATPASE"/>
    <property type="match status" value="1"/>
</dbReference>
<dbReference type="SUPFAM" id="SSF56784">
    <property type="entry name" value="HAD-like"/>
    <property type="match status" value="1"/>
</dbReference>
<dbReference type="Pfam" id="PF00690">
    <property type="entry name" value="Cation_ATPase_N"/>
    <property type="match status" value="1"/>
</dbReference>
<keyword evidence="7" id="KW-0997">Cell inner membrane</keyword>
<dbReference type="EMBL" id="QUNO01000013">
    <property type="protein sequence ID" value="REH39502.1"/>
    <property type="molecule type" value="Genomic_DNA"/>
</dbReference>
<feature type="transmembrane region" description="Helical" evidence="20">
    <location>
        <begin position="258"/>
        <end position="282"/>
    </location>
</feature>
<dbReference type="InterPro" id="IPR006415">
    <property type="entry name" value="P-type_ATPase_IIIB"/>
</dbReference>
<dbReference type="InterPro" id="IPR008250">
    <property type="entry name" value="ATPase_P-typ_transduc_dom_A_sf"/>
</dbReference>
<dbReference type="SMART" id="SM00831">
    <property type="entry name" value="Cation_ATPase_N"/>
    <property type="match status" value="1"/>
</dbReference>
<keyword evidence="14 20" id="KW-1133">Transmembrane helix</keyword>
<dbReference type="InterPro" id="IPR001757">
    <property type="entry name" value="P_typ_ATPase"/>
</dbReference>
<evidence type="ECO:0000256" key="14">
    <source>
        <dbReference type="ARBA" id="ARBA00022989"/>
    </source>
</evidence>
<evidence type="ECO:0000256" key="8">
    <source>
        <dbReference type="ARBA" id="ARBA00022553"/>
    </source>
</evidence>
<dbReference type="Pfam" id="PF00689">
    <property type="entry name" value="Cation_ATPase_C"/>
    <property type="match status" value="1"/>
</dbReference>
<evidence type="ECO:0000256" key="2">
    <source>
        <dbReference type="ARBA" id="ARBA00004429"/>
    </source>
</evidence>
<feature type="region of interest" description="Disordered" evidence="19">
    <location>
        <begin position="23"/>
        <end position="42"/>
    </location>
</feature>
<sequence>MLPLFRTLDSTPKGLTEAEAAARVERFGPNEPPTPTETSPYRRLRDAVGSPFVALLSALCVTFVLVGDLRAVITVAAMVALSVILRLWQHTRSDHAMRALRRQVTTTATVRRRAADGHEALDREIPVEDLVPGDVVVLAAGDIVPADVRLINAVDLLVDQSAVTGETLPVRKGKESTVELPTLCFAGTPVVGGSATAVVVATGADTCFGTAAQVDRPESSFDVGVRAVGWTLVRFMLVMVPIVLVVNGTITGNWSQAAMFALAVAVGLTPEMLPVIVTTNLARGAVRLARRKVIVKRLNAVQDLGGMDVLCVDKTGTLTEDRVAYAHSVDPLGRPDGEAAEYAYLAVHFQVTPLNNLDEAIADQLADEAEDLLYEAMFRKVDEIAFDHDRRRCTVILRKREGIVRQHDGEHLLITKGDPERVLPLCSHVQRDGEVIELTEAAARQTEDVVRAYAEHGMRVLAVAARQDTKAEKDLVLVGFVGFVDPVRASAAEAVRDLTEHGVAVKILTGDNEHVAEYVAVQAGVRVGEVMLGKDIDAATDEELVEHTVFARLTPAHKARIVTALRSAGHAVGFIGDGVNDAAALRIADVGISADSATDVAQEAADLLLTDRDLTVVAQGVVEGRRTLGNTMKYVNITASSNFGNVFTVLAASAFLPFLPMLPIQLITQNLLYDCAQLALPWDRVDNAYLRAPRRWDARGLARFMLVFGPVSSLFDLAMFAALWWALDLGGRPELFQTGWFVESLLSQVLVVLVLRSRGGWLTGQRASSPSRQVLLASIGVTAIALALPLTGWLDLRALPATYFLWLAGVLAAYTISVHLVKASYLRVK</sequence>
<dbReference type="InterPro" id="IPR044492">
    <property type="entry name" value="P_typ_ATPase_HD_dom"/>
</dbReference>
<dbReference type="SFLD" id="SFLDG00002">
    <property type="entry name" value="C1.7:_P-type_atpase_like"/>
    <property type="match status" value="1"/>
</dbReference>
<keyword evidence="9 20" id="KW-0812">Transmembrane</keyword>
<evidence type="ECO:0000256" key="1">
    <source>
        <dbReference type="ARBA" id="ARBA00003954"/>
    </source>
</evidence>
<dbReference type="InterPro" id="IPR023299">
    <property type="entry name" value="ATPase_P-typ_cyto_dom_N"/>
</dbReference>
<evidence type="ECO:0000256" key="5">
    <source>
        <dbReference type="ARBA" id="ARBA00013555"/>
    </source>
</evidence>
<comment type="subcellular location">
    <subcellularLocation>
        <location evidence="2">Cell inner membrane</location>
        <topology evidence="2">Multi-pass membrane protein</topology>
    </subcellularLocation>
</comment>
<comment type="caution">
    <text evidence="22">The sequence shown here is derived from an EMBL/GenBank/DDBJ whole genome shotgun (WGS) entry which is preliminary data.</text>
</comment>
<dbReference type="InterPro" id="IPR018303">
    <property type="entry name" value="ATPase_P-typ_P_site"/>
</dbReference>
<comment type="catalytic activity">
    <reaction evidence="17">
        <text>Mg(2+)(out) + ATP + H2O = Mg(2+)(in) + ADP + phosphate + H(+)</text>
        <dbReference type="Rhea" id="RHEA:10260"/>
        <dbReference type="ChEBI" id="CHEBI:15377"/>
        <dbReference type="ChEBI" id="CHEBI:15378"/>
        <dbReference type="ChEBI" id="CHEBI:18420"/>
        <dbReference type="ChEBI" id="CHEBI:30616"/>
        <dbReference type="ChEBI" id="CHEBI:43474"/>
        <dbReference type="ChEBI" id="CHEBI:456216"/>
        <dbReference type="EC" id="7.2.2.14"/>
    </reaction>
</comment>
<dbReference type="SUPFAM" id="SSF81665">
    <property type="entry name" value="Calcium ATPase, transmembrane domain M"/>
    <property type="match status" value="1"/>
</dbReference>
<protein>
    <recommendedName>
        <fullName evidence="5">Magnesium-transporting ATPase, P-type 1</fullName>
        <ecNumber evidence="4">7.2.2.14</ecNumber>
    </recommendedName>
    <alternativeName>
        <fullName evidence="16">Mg(2+) transport ATPase, P-type 1</fullName>
    </alternativeName>
</protein>
<feature type="transmembrane region" description="Helical" evidence="20">
    <location>
        <begin position="775"/>
        <end position="794"/>
    </location>
</feature>
<dbReference type="InterPro" id="IPR036412">
    <property type="entry name" value="HAD-like_sf"/>
</dbReference>
<evidence type="ECO:0000256" key="9">
    <source>
        <dbReference type="ARBA" id="ARBA00022692"/>
    </source>
</evidence>
<dbReference type="Pfam" id="PF00122">
    <property type="entry name" value="E1-E2_ATPase"/>
    <property type="match status" value="1"/>
</dbReference>
<dbReference type="GO" id="GO:0005524">
    <property type="term" value="F:ATP binding"/>
    <property type="evidence" value="ECO:0007669"/>
    <property type="project" value="UniProtKB-KW"/>
</dbReference>
<keyword evidence="10" id="KW-0547">Nucleotide-binding</keyword>
<dbReference type="GO" id="GO:0015444">
    <property type="term" value="F:P-type magnesium transporter activity"/>
    <property type="evidence" value="ECO:0007669"/>
    <property type="project" value="UniProtKB-EC"/>
</dbReference>
<evidence type="ECO:0000256" key="16">
    <source>
        <dbReference type="ARBA" id="ARBA00029806"/>
    </source>
</evidence>
<dbReference type="GO" id="GO:0005886">
    <property type="term" value="C:plasma membrane"/>
    <property type="evidence" value="ECO:0007669"/>
    <property type="project" value="UniProtKB-SubCell"/>
</dbReference>
<keyword evidence="15 20" id="KW-0472">Membrane</keyword>
<comment type="similarity">
    <text evidence="3">Belongs to the cation transport ATPase (P-type) (TC 3.A.3) family. Type IIIB subfamily.</text>
</comment>
<feature type="transmembrane region" description="Helical" evidence="20">
    <location>
        <begin position="71"/>
        <end position="88"/>
    </location>
</feature>
<evidence type="ECO:0000256" key="15">
    <source>
        <dbReference type="ARBA" id="ARBA00023136"/>
    </source>
</evidence>
<evidence type="ECO:0000313" key="23">
    <source>
        <dbReference type="Proteomes" id="UP000256269"/>
    </source>
</evidence>
<dbReference type="InterPro" id="IPR059000">
    <property type="entry name" value="ATPase_P-type_domA"/>
</dbReference>
<dbReference type="InterPro" id="IPR023214">
    <property type="entry name" value="HAD_sf"/>
</dbReference>
<feature type="transmembrane region" description="Helical" evidence="20">
    <location>
        <begin position="738"/>
        <end position="755"/>
    </location>
</feature>
<keyword evidence="23" id="KW-1185">Reference proteome</keyword>
<dbReference type="GO" id="GO:0016887">
    <property type="term" value="F:ATP hydrolysis activity"/>
    <property type="evidence" value="ECO:0007669"/>
    <property type="project" value="InterPro"/>
</dbReference>
<evidence type="ECO:0000259" key="21">
    <source>
        <dbReference type="SMART" id="SM00831"/>
    </source>
</evidence>
<dbReference type="PROSITE" id="PS00154">
    <property type="entry name" value="ATPASE_E1_E2"/>
    <property type="match status" value="1"/>
</dbReference>
<keyword evidence="6" id="KW-1003">Cell membrane</keyword>
<accession>A0A3E0H7U5</accession>
<evidence type="ECO:0000256" key="7">
    <source>
        <dbReference type="ARBA" id="ARBA00022519"/>
    </source>
</evidence>
<dbReference type="EC" id="7.2.2.14" evidence="4"/>
<dbReference type="Gene3D" id="2.70.150.10">
    <property type="entry name" value="Calcium-transporting ATPase, cytoplasmic transduction domain A"/>
    <property type="match status" value="1"/>
</dbReference>
<reference evidence="22 23" key="1">
    <citation type="submission" date="2018-08" db="EMBL/GenBank/DDBJ databases">
        <title>Genomic Encyclopedia of Archaeal and Bacterial Type Strains, Phase II (KMG-II): from individual species to whole genera.</title>
        <authorList>
            <person name="Goeker M."/>
        </authorList>
    </citation>
    <scope>NUCLEOTIDE SEQUENCE [LARGE SCALE GENOMIC DNA]</scope>
    <source>
        <strain evidence="22 23">DSM 45791</strain>
    </source>
</reference>
<feature type="transmembrane region" description="Helical" evidence="20">
    <location>
        <begin position="47"/>
        <end position="65"/>
    </location>
</feature>
<comment type="catalytic activity">
    <reaction evidence="18">
        <text>ATP + H2O = ADP + phosphate + H(+)</text>
        <dbReference type="Rhea" id="RHEA:13065"/>
        <dbReference type="ChEBI" id="CHEBI:15377"/>
        <dbReference type="ChEBI" id="CHEBI:15378"/>
        <dbReference type="ChEBI" id="CHEBI:30616"/>
        <dbReference type="ChEBI" id="CHEBI:43474"/>
        <dbReference type="ChEBI" id="CHEBI:456216"/>
    </reaction>
</comment>
<dbReference type="InterPro" id="IPR023298">
    <property type="entry name" value="ATPase_P-typ_TM_dom_sf"/>
</dbReference>
<evidence type="ECO:0000256" key="12">
    <source>
        <dbReference type="ARBA" id="ARBA00022842"/>
    </source>
</evidence>
<evidence type="ECO:0000256" key="17">
    <source>
        <dbReference type="ARBA" id="ARBA00047295"/>
    </source>
</evidence>
<evidence type="ECO:0000256" key="6">
    <source>
        <dbReference type="ARBA" id="ARBA00022475"/>
    </source>
</evidence>
<comment type="function">
    <text evidence="1">Mediates magnesium influx to the cytosol.</text>
</comment>
<name>A0A3E0H7U5_9PSEU</name>
<dbReference type="PRINTS" id="PR01836">
    <property type="entry name" value="MGATPASE"/>
</dbReference>
<dbReference type="SFLD" id="SFLDS00003">
    <property type="entry name" value="Haloacid_Dehalogenase"/>
    <property type="match status" value="1"/>
</dbReference>
<organism evidence="22 23">
    <name type="scientific">Kutzneria buriramensis</name>
    <dbReference type="NCBI Taxonomy" id="1045776"/>
    <lineage>
        <taxon>Bacteria</taxon>
        <taxon>Bacillati</taxon>
        <taxon>Actinomycetota</taxon>
        <taxon>Actinomycetes</taxon>
        <taxon>Pseudonocardiales</taxon>
        <taxon>Pseudonocardiaceae</taxon>
        <taxon>Kutzneria</taxon>
    </lineage>
</organism>
<evidence type="ECO:0000313" key="22">
    <source>
        <dbReference type="EMBL" id="REH39502.1"/>
    </source>
</evidence>
<dbReference type="NCBIfam" id="TIGR01494">
    <property type="entry name" value="ATPase_P-type"/>
    <property type="match status" value="2"/>
</dbReference>